<evidence type="ECO:0000256" key="4">
    <source>
        <dbReference type="SAM" id="Phobius"/>
    </source>
</evidence>
<keyword evidence="4" id="KW-0472">Membrane</keyword>
<dbReference type="GO" id="GO:0006935">
    <property type="term" value="P:chemotaxis"/>
    <property type="evidence" value="ECO:0007669"/>
    <property type="project" value="InterPro"/>
</dbReference>
<reference evidence="7 8" key="1">
    <citation type="submission" date="2015-09" db="EMBL/GenBank/DDBJ databases">
        <authorList>
            <consortium name="Pathogen Informatics"/>
        </authorList>
    </citation>
    <scope>NUCLEOTIDE SEQUENCE [LARGE SCALE GENOMIC DNA]</scope>
    <source>
        <strain evidence="7 8">2789STDY5834960</strain>
    </source>
</reference>
<proteinExistence type="inferred from homology"/>
<dbReference type="SMART" id="SM00304">
    <property type="entry name" value="HAMP"/>
    <property type="match status" value="1"/>
</dbReference>
<dbReference type="InterPro" id="IPR003660">
    <property type="entry name" value="HAMP_dom"/>
</dbReference>
<dbReference type="SUPFAM" id="SSF58104">
    <property type="entry name" value="Methyl-accepting chemotaxis protein (MCP) signaling domain"/>
    <property type="match status" value="1"/>
</dbReference>
<keyword evidence="1 3" id="KW-0807">Transducer</keyword>
<feature type="transmembrane region" description="Helical" evidence="4">
    <location>
        <begin position="175"/>
        <end position="197"/>
    </location>
</feature>
<dbReference type="PRINTS" id="PR00260">
    <property type="entry name" value="CHEMTRNSDUCR"/>
</dbReference>
<dbReference type="RefSeq" id="WP_055194482.1">
    <property type="nucleotide sequence ID" value="NZ_CABIYH010000014.1"/>
</dbReference>
<organism evidence="7 8">
    <name type="scientific">Roseburia intestinalis</name>
    <dbReference type="NCBI Taxonomy" id="166486"/>
    <lineage>
        <taxon>Bacteria</taxon>
        <taxon>Bacillati</taxon>
        <taxon>Bacillota</taxon>
        <taxon>Clostridia</taxon>
        <taxon>Lachnospirales</taxon>
        <taxon>Lachnospiraceae</taxon>
        <taxon>Roseburia</taxon>
    </lineage>
</organism>
<gene>
    <name evidence="7" type="primary">mcp4_7</name>
    <name evidence="7" type="ORF">ERS852572_02056</name>
</gene>
<dbReference type="EMBL" id="CYXZ01000014">
    <property type="protein sequence ID" value="CUN13104.1"/>
    <property type="molecule type" value="Genomic_DNA"/>
</dbReference>
<comment type="similarity">
    <text evidence="2">Belongs to the methyl-accepting chemotaxis (MCP) protein family.</text>
</comment>
<dbReference type="Pfam" id="PF00015">
    <property type="entry name" value="MCPsignal"/>
    <property type="match status" value="1"/>
</dbReference>
<dbReference type="InterPro" id="IPR004090">
    <property type="entry name" value="Chemotax_Me-accpt_rcpt"/>
</dbReference>
<dbReference type="CDD" id="cd12912">
    <property type="entry name" value="PDC2_MCP_like"/>
    <property type="match status" value="1"/>
</dbReference>
<dbReference type="Proteomes" id="UP000095350">
    <property type="component" value="Unassembled WGS sequence"/>
</dbReference>
<dbReference type="PANTHER" id="PTHR32089:SF112">
    <property type="entry name" value="LYSOZYME-LIKE PROTEIN-RELATED"/>
    <property type="match status" value="1"/>
</dbReference>
<feature type="domain" description="HAMP" evidence="6">
    <location>
        <begin position="199"/>
        <end position="255"/>
    </location>
</feature>
<keyword evidence="4" id="KW-0812">Transmembrane</keyword>
<evidence type="ECO:0000259" key="5">
    <source>
        <dbReference type="PROSITE" id="PS50111"/>
    </source>
</evidence>
<dbReference type="STRING" id="166486.ERS852572_02056"/>
<dbReference type="AlphaFoldDB" id="A0A173UE47"/>
<dbReference type="InterPro" id="IPR004089">
    <property type="entry name" value="MCPsignal_dom"/>
</dbReference>
<evidence type="ECO:0000256" key="2">
    <source>
        <dbReference type="ARBA" id="ARBA00029447"/>
    </source>
</evidence>
<dbReference type="PROSITE" id="PS50111">
    <property type="entry name" value="CHEMOTAXIS_TRANSDUC_2"/>
    <property type="match status" value="1"/>
</dbReference>
<keyword evidence="4" id="KW-1133">Transmembrane helix</keyword>
<dbReference type="Gene3D" id="1.10.287.950">
    <property type="entry name" value="Methyl-accepting chemotaxis protein"/>
    <property type="match status" value="1"/>
</dbReference>
<name>A0A173UE47_9FIRM</name>
<dbReference type="PROSITE" id="PS50885">
    <property type="entry name" value="HAMP"/>
    <property type="match status" value="1"/>
</dbReference>
<evidence type="ECO:0000256" key="3">
    <source>
        <dbReference type="PROSITE-ProRule" id="PRU00284"/>
    </source>
</evidence>
<evidence type="ECO:0000313" key="7">
    <source>
        <dbReference type="EMBL" id="CUN13104.1"/>
    </source>
</evidence>
<dbReference type="GO" id="GO:0016020">
    <property type="term" value="C:membrane"/>
    <property type="evidence" value="ECO:0007669"/>
    <property type="project" value="InterPro"/>
</dbReference>
<dbReference type="PaxDb" id="166486-ERS852572_02056"/>
<feature type="domain" description="Methyl-accepting transducer" evidence="5">
    <location>
        <begin position="260"/>
        <end position="525"/>
    </location>
</feature>
<dbReference type="SMART" id="SM00283">
    <property type="entry name" value="MA"/>
    <property type="match status" value="1"/>
</dbReference>
<dbReference type="OrthoDB" id="5449717at2"/>
<protein>
    <submittedName>
        <fullName evidence="7">Methyl-accepting chemotaxis protein 4</fullName>
    </submittedName>
</protein>
<evidence type="ECO:0000256" key="1">
    <source>
        <dbReference type="ARBA" id="ARBA00023224"/>
    </source>
</evidence>
<feature type="transmembrane region" description="Helical" evidence="4">
    <location>
        <begin position="12"/>
        <end position="33"/>
    </location>
</feature>
<dbReference type="Gene3D" id="3.30.450.20">
    <property type="entry name" value="PAS domain"/>
    <property type="match status" value="1"/>
</dbReference>
<evidence type="ECO:0000259" key="6">
    <source>
        <dbReference type="PROSITE" id="PS50885"/>
    </source>
</evidence>
<dbReference type="GO" id="GO:0004888">
    <property type="term" value="F:transmembrane signaling receptor activity"/>
    <property type="evidence" value="ECO:0007669"/>
    <property type="project" value="InterPro"/>
</dbReference>
<dbReference type="GO" id="GO:0007165">
    <property type="term" value="P:signal transduction"/>
    <property type="evidence" value="ECO:0007669"/>
    <property type="project" value="UniProtKB-KW"/>
</dbReference>
<dbReference type="PANTHER" id="PTHR32089">
    <property type="entry name" value="METHYL-ACCEPTING CHEMOTAXIS PROTEIN MCPB"/>
    <property type="match status" value="1"/>
</dbReference>
<accession>A0A173UE47</accession>
<evidence type="ECO:0000313" key="8">
    <source>
        <dbReference type="Proteomes" id="UP000095350"/>
    </source>
</evidence>
<sequence length="562" mass="60751">MKQEKVTFIHSISAKITLLAVFIVVVSLVGSVINASSKSRKVVENVNSNYILSLAEMGAQTIGNIPADIATDEEYSKIISEINMTGVESAYAYLVSEDGTMIYHPTADKIGQPVENTVVKEVVSQLASGTVPEDAVVEYEFNGGIKYAGYALTPDHMIVVVTADKDEIVKPVNQMIWFMSITAGITLVVCVIIGYLLSRFICTPLEHLTEIIKNTADLNFSHNAKSDDLCKRTDETGFMARELRVMRRNLREMVANIDTASQQITGNVDGLKQVTETVDHMCSDNSATSQQLAAGMQETAATTVNINENVGTMKEEADRLTEMAEKGADVSNEVMDRAKNLCNKTVTASNRTMEMYTNVKEKSEKAIEGSKAVEKINELTNTIMEISSQTGLLALNASIEAARAGEAGRGFAVVATEIGSLADQTSKAIADIGNIVKAVNEAVGNMTECLSETTGFLETTVLEDYKEFEQVGAQYQDDADVFKSNMNQVKDSMLQLSDLIESIAQALSGINDTVGEAAVGVSDIASKTSGMVEKTGATHDMVSECYSCADELREIVGKFVLR</sequence>